<accession>A0AA88KUV2</accession>
<reference evidence="2" key="1">
    <citation type="submission" date="2023-07" db="EMBL/GenBank/DDBJ databases">
        <title>Chromosome-level genome assembly of Artemia franciscana.</title>
        <authorList>
            <person name="Jo E."/>
        </authorList>
    </citation>
    <scope>NUCLEOTIDE SEQUENCE</scope>
    <source>
        <tissue evidence="2">Whole body</tissue>
    </source>
</reference>
<dbReference type="AlphaFoldDB" id="A0AA88KUV2"/>
<name>A0AA88KUV2_ARTSF</name>
<dbReference type="Proteomes" id="UP001187531">
    <property type="component" value="Unassembled WGS sequence"/>
</dbReference>
<evidence type="ECO:0000313" key="2">
    <source>
        <dbReference type="EMBL" id="KAK2703136.1"/>
    </source>
</evidence>
<dbReference type="InterPro" id="IPR011992">
    <property type="entry name" value="EF-hand-dom_pair"/>
</dbReference>
<dbReference type="PANTHER" id="PTHR15463">
    <property type="entry name" value="AP1 GAMMA SUBUNIT BINDING PROTEIN 1"/>
    <property type="match status" value="1"/>
</dbReference>
<evidence type="ECO:0000313" key="3">
    <source>
        <dbReference type="Proteomes" id="UP001187531"/>
    </source>
</evidence>
<dbReference type="PANTHER" id="PTHR15463:SF2">
    <property type="entry name" value="SYNERGIN GAMMA"/>
    <property type="match status" value="1"/>
</dbReference>
<dbReference type="InterPro" id="IPR039656">
    <property type="entry name" value="SYNRG"/>
</dbReference>
<feature type="domain" description="EH" evidence="1">
    <location>
        <begin position="18"/>
        <end position="104"/>
    </location>
</feature>
<proteinExistence type="predicted"/>
<organism evidence="2 3">
    <name type="scientific">Artemia franciscana</name>
    <name type="common">Brine shrimp</name>
    <name type="synonym">Artemia sanfranciscana</name>
    <dbReference type="NCBI Taxonomy" id="6661"/>
    <lineage>
        <taxon>Eukaryota</taxon>
        <taxon>Metazoa</taxon>
        <taxon>Ecdysozoa</taxon>
        <taxon>Arthropoda</taxon>
        <taxon>Crustacea</taxon>
        <taxon>Branchiopoda</taxon>
        <taxon>Anostraca</taxon>
        <taxon>Artemiidae</taxon>
        <taxon>Artemia</taxon>
    </lineage>
</organism>
<comment type="caution">
    <text evidence="2">The sequence shown here is derived from an EMBL/GenBank/DDBJ whole genome shotgun (WGS) entry which is preliminary data.</text>
</comment>
<dbReference type="SUPFAM" id="SSF47473">
    <property type="entry name" value="EF-hand"/>
    <property type="match status" value="1"/>
</dbReference>
<gene>
    <name evidence="2" type="ORF">QYM36_018337</name>
</gene>
<keyword evidence="3" id="KW-1185">Reference proteome</keyword>
<dbReference type="Gene3D" id="1.10.238.10">
    <property type="entry name" value="EF-hand"/>
    <property type="match status" value="1"/>
</dbReference>
<sequence length="786" mass="85798">MIQQQSPKLPSWLTEINKIPPFYKAIYDLCKSPNGFADTPRIYELLVSSGLGQDVLRCIWSIANKCVPGYLMEIELYIALALVSVAQAGKPFQSLDALRFYDTPLIPVLIHPACAYINKKIIDGSPVKSNITSTNFEVANQRPRSDEFGDFVGARGSPSNLNNLVMPSPSDNQTYAIPISANARFPLYCQVPNNTLLGSQLGSPGGNSLTSKGGSCNHVSSLLNSDEMKLDSSVKSRGVIKDYLTSDFKSFNAPISLNSKSDASASVSCDPYEHNLSIKGSFTNTVKSDVPTVKLKESSGILPPGSLFSSGVVTTEFCTSTLNKNVTQVWHSLLDAKSLTSDSKKVMPASSKILSPLEKISKSDFLTKTSDSSLVPDKSCVGKQSSLSSVDKYAAFRELESYTTISDNSSEFHLKGSFLNIEKNVGIPITESNSNNALLLANDDAFESDVKTSAGNNFTSNMESLSISSSFSSAPNAEASENSLVCLLDDFNFGEDKSYTKLVANQSKICEDFSLEVGLSESSNRLKNIPDPVFTSLNCNLVCDSNFDDDFGDFVTVSATSVKSGPEVNLDNARRTNSNVSNCNDIVDLTGLDFSVMSNVKAHNSYNHFPKSDGSAISLDPVFNRKCSLDLSSQWDLCLDEVIKLFKEANNLFSAAVSKEVFDEVYEDHRFHDYVKNLQEAYNVSKRIYLSSEICLSGTLWKNKHSSIIRFVEHFNQKISGSMKAIKMDSKTAICCRSTPLSLQCGICLCEVPSISVNFGPRSYHSACANLWVNRISVSLPCLIFP</sequence>
<protein>
    <recommendedName>
        <fullName evidence="1">EH domain-containing protein</fullName>
    </recommendedName>
</protein>
<dbReference type="Pfam" id="PF25999">
    <property type="entry name" value="SYNRG_C"/>
    <property type="match status" value="1"/>
</dbReference>
<dbReference type="InterPro" id="IPR000261">
    <property type="entry name" value="EH_dom"/>
</dbReference>
<dbReference type="EMBL" id="JAVRJZ010000115">
    <property type="protein sequence ID" value="KAK2703136.1"/>
    <property type="molecule type" value="Genomic_DNA"/>
</dbReference>
<dbReference type="GO" id="GO:0030130">
    <property type="term" value="C:clathrin coat of trans-Golgi network vesicle"/>
    <property type="evidence" value="ECO:0007669"/>
    <property type="project" value="TreeGrafter"/>
</dbReference>
<dbReference type="InterPro" id="IPR059024">
    <property type="entry name" value="SYNRG_C"/>
</dbReference>
<dbReference type="PROSITE" id="PS50031">
    <property type="entry name" value="EH"/>
    <property type="match status" value="1"/>
</dbReference>
<evidence type="ECO:0000259" key="1">
    <source>
        <dbReference type="PROSITE" id="PS50031"/>
    </source>
</evidence>